<feature type="binding site" evidence="12">
    <location>
        <position position="435"/>
    </location>
    <ligand>
        <name>Zn(2+)</name>
        <dbReference type="ChEBI" id="CHEBI:29105"/>
    </ligand>
</feature>
<dbReference type="Gene3D" id="1.10.287.610">
    <property type="entry name" value="Helix hairpin bin"/>
    <property type="match status" value="1"/>
</dbReference>
<feature type="binding site" evidence="12">
    <location>
        <begin position="47"/>
        <end position="51"/>
    </location>
    <ligand>
        <name>NAD(+)</name>
        <dbReference type="ChEBI" id="CHEBI:57540"/>
    </ligand>
</feature>
<feature type="active site" description="N6-AMP-lysine intermediate" evidence="12">
    <location>
        <position position="132"/>
    </location>
</feature>
<keyword evidence="7 12" id="KW-0460">Magnesium</keyword>
<dbReference type="InterPro" id="IPR010994">
    <property type="entry name" value="RuvA_2-like"/>
</dbReference>
<dbReference type="InterPro" id="IPR004150">
    <property type="entry name" value="NAD_DNA_ligase_OB"/>
</dbReference>
<dbReference type="SUPFAM" id="SSF47781">
    <property type="entry name" value="RuvA domain 2-like"/>
    <property type="match status" value="1"/>
</dbReference>
<evidence type="ECO:0000313" key="17">
    <source>
        <dbReference type="Proteomes" id="UP001224644"/>
    </source>
</evidence>
<evidence type="ECO:0000256" key="11">
    <source>
        <dbReference type="ARBA" id="ARBA00034005"/>
    </source>
</evidence>
<dbReference type="InterPro" id="IPR033136">
    <property type="entry name" value="DNA_ligase_CS"/>
</dbReference>
<evidence type="ECO:0000256" key="1">
    <source>
        <dbReference type="ARBA" id="ARBA00004067"/>
    </source>
</evidence>
<evidence type="ECO:0000256" key="2">
    <source>
        <dbReference type="ARBA" id="ARBA00022598"/>
    </source>
</evidence>
<dbReference type="InterPro" id="IPR013839">
    <property type="entry name" value="DNAligase_adenylation"/>
</dbReference>
<feature type="binding site" evidence="12">
    <location>
        <position position="330"/>
    </location>
    <ligand>
        <name>NAD(+)</name>
        <dbReference type="ChEBI" id="CHEBI:57540"/>
    </ligand>
</feature>
<dbReference type="SUPFAM" id="SSF52113">
    <property type="entry name" value="BRCT domain"/>
    <property type="match status" value="1"/>
</dbReference>
<dbReference type="InterPro" id="IPR018239">
    <property type="entry name" value="DNA_ligase_AS"/>
</dbReference>
<dbReference type="Pfam" id="PF01653">
    <property type="entry name" value="DNA_ligase_aden"/>
    <property type="match status" value="1"/>
</dbReference>
<dbReference type="InterPro" id="IPR013840">
    <property type="entry name" value="DNAligase_N"/>
</dbReference>
<comment type="cofactor">
    <cofactor evidence="12">
        <name>Mg(2+)</name>
        <dbReference type="ChEBI" id="CHEBI:18420"/>
    </cofactor>
    <cofactor evidence="12">
        <name>Mn(2+)</name>
        <dbReference type="ChEBI" id="CHEBI:29035"/>
    </cofactor>
</comment>
<dbReference type="SUPFAM" id="SSF56091">
    <property type="entry name" value="DNA ligase/mRNA capping enzyme, catalytic domain"/>
    <property type="match status" value="1"/>
</dbReference>
<dbReference type="Pfam" id="PF00533">
    <property type="entry name" value="BRCT"/>
    <property type="match status" value="1"/>
</dbReference>
<evidence type="ECO:0000256" key="4">
    <source>
        <dbReference type="ARBA" id="ARBA00022723"/>
    </source>
</evidence>
<protein>
    <recommendedName>
        <fullName evidence="12 13">DNA ligase</fullName>
        <ecNumber evidence="12 13">6.5.1.2</ecNumber>
    </recommendedName>
    <alternativeName>
        <fullName evidence="12">Polydeoxyribonucleotide synthase [NAD(+)]</fullName>
    </alternativeName>
</protein>
<evidence type="ECO:0000256" key="3">
    <source>
        <dbReference type="ARBA" id="ARBA00022705"/>
    </source>
</evidence>
<dbReference type="GO" id="GO:0003911">
    <property type="term" value="F:DNA ligase (NAD+) activity"/>
    <property type="evidence" value="ECO:0007669"/>
    <property type="project" value="UniProtKB-EC"/>
</dbReference>
<dbReference type="CDD" id="cd00114">
    <property type="entry name" value="LIGANc"/>
    <property type="match status" value="1"/>
</dbReference>
<dbReference type="InterPro" id="IPR004149">
    <property type="entry name" value="Znf_DNAligase_C4"/>
</dbReference>
<feature type="binding site" evidence="12">
    <location>
        <position position="153"/>
    </location>
    <ligand>
        <name>NAD(+)</name>
        <dbReference type="ChEBI" id="CHEBI:57540"/>
    </ligand>
</feature>
<feature type="binding site" evidence="12">
    <location>
        <position position="130"/>
    </location>
    <ligand>
        <name>NAD(+)</name>
        <dbReference type="ChEBI" id="CHEBI:57540"/>
    </ligand>
</feature>
<evidence type="ECO:0000256" key="12">
    <source>
        <dbReference type="HAMAP-Rule" id="MF_01588"/>
    </source>
</evidence>
<keyword evidence="3 12" id="KW-0235">DNA replication</keyword>
<reference evidence="17" key="1">
    <citation type="journal article" date="2019" name="Int. J. Syst. Evol. Microbiol.">
        <title>The Global Catalogue of Microorganisms (GCM) 10K type strain sequencing project: providing services to taxonomists for standard genome sequencing and annotation.</title>
        <authorList>
            <consortium name="The Broad Institute Genomics Platform"/>
            <consortium name="The Broad Institute Genome Sequencing Center for Infectious Disease"/>
            <person name="Wu L."/>
            <person name="Ma J."/>
        </authorList>
    </citation>
    <scope>NUCLEOTIDE SEQUENCE [LARGE SCALE GENOMIC DNA]</scope>
    <source>
        <strain evidence="17">CECT 7069</strain>
    </source>
</reference>
<comment type="function">
    <text evidence="1 12">DNA ligase that catalyzes the formation of phosphodiester linkages between 5'-phosphoryl and 3'-hydroxyl groups in double-stranded DNA using NAD as a coenzyme and as the energy source for the reaction. It is essential for DNA replication and repair of damaged DNA.</text>
</comment>
<comment type="catalytic activity">
    <reaction evidence="11 12 13">
        <text>NAD(+) + (deoxyribonucleotide)n-3'-hydroxyl + 5'-phospho-(deoxyribonucleotide)m = (deoxyribonucleotide)n+m + AMP + beta-nicotinamide D-nucleotide.</text>
        <dbReference type="EC" id="6.5.1.2"/>
    </reaction>
</comment>
<comment type="caution">
    <text evidence="16">The sequence shown here is derived from an EMBL/GenBank/DDBJ whole genome shotgun (WGS) entry which is preliminary data.</text>
</comment>
<dbReference type="Gene3D" id="3.30.470.30">
    <property type="entry name" value="DNA ligase/mRNA capping enzyme"/>
    <property type="match status" value="1"/>
</dbReference>
<dbReference type="Pfam" id="PF03120">
    <property type="entry name" value="OB_DNA_ligase"/>
    <property type="match status" value="1"/>
</dbReference>
<dbReference type="Gene3D" id="6.20.10.30">
    <property type="match status" value="1"/>
</dbReference>
<evidence type="ECO:0000256" key="13">
    <source>
        <dbReference type="RuleBase" id="RU000618"/>
    </source>
</evidence>
<dbReference type="InterPro" id="IPR001679">
    <property type="entry name" value="DNA_ligase"/>
</dbReference>
<evidence type="ECO:0000256" key="8">
    <source>
        <dbReference type="ARBA" id="ARBA00023027"/>
    </source>
</evidence>
<keyword evidence="10 12" id="KW-0464">Manganese</keyword>
<feature type="binding site" evidence="12">
    <location>
        <position position="438"/>
    </location>
    <ligand>
        <name>Zn(2+)</name>
        <dbReference type="ChEBI" id="CHEBI:29105"/>
    </ligand>
</feature>
<dbReference type="PROSITE" id="PS01055">
    <property type="entry name" value="DNA_LIGASE_N1"/>
    <property type="match status" value="1"/>
</dbReference>
<accession>A0ABT8BLU6</accession>
<dbReference type="HAMAP" id="MF_01588">
    <property type="entry name" value="DNA_ligase_A"/>
    <property type="match status" value="1"/>
</dbReference>
<feature type="binding site" evidence="12">
    <location>
        <position position="190"/>
    </location>
    <ligand>
        <name>NAD(+)</name>
        <dbReference type="ChEBI" id="CHEBI:57540"/>
    </ligand>
</feature>
<comment type="similarity">
    <text evidence="12">Belongs to the NAD-dependent DNA ligase family. LigA subfamily.</text>
</comment>
<dbReference type="Proteomes" id="UP001224644">
    <property type="component" value="Unassembled WGS sequence"/>
</dbReference>
<dbReference type="EC" id="6.5.1.2" evidence="12 13"/>
<name>A0ABT8BLU6_9HYPH</name>
<dbReference type="PROSITE" id="PS50172">
    <property type="entry name" value="BRCT"/>
    <property type="match status" value="1"/>
</dbReference>
<dbReference type="PANTHER" id="PTHR23389:SF9">
    <property type="entry name" value="DNA LIGASE"/>
    <property type="match status" value="1"/>
</dbReference>
<evidence type="ECO:0000259" key="15">
    <source>
        <dbReference type="PROSITE" id="PS50172"/>
    </source>
</evidence>
<proteinExistence type="inferred from homology"/>
<dbReference type="NCBIfam" id="NF005932">
    <property type="entry name" value="PRK07956.1"/>
    <property type="match status" value="1"/>
</dbReference>
<comment type="caution">
    <text evidence="12">Lacks conserved residue(s) required for the propagation of feature annotation.</text>
</comment>
<sequence length="818" mass="87672">MPASKPSPASVDTLTADGARDEHAALSERIAEADRLYHQEDAPEISDAEYDALRRRLEDIEARFPDLAGTGAASASVGAKPSEKFAKVRHAVPMLSLGNAFADEEVEEFVARVRRFLNWPDEEALAFTAEPKIDGLSLSLRYEGGRLVTAATRGDGETGEDVTRNARAVGDIPETLTGDDVPEICEVRGEVYLSHADFAAINARQEAAGKALFANPRNAAAGSLRQLDPAITRSRPLKFFAYAWGELSAAPDSTQHGMMDAFRRWGLPVNPLTVRCASATEMIAHYRRIEADRANLGYDIDGVVYKVDDLALQRRLGFVSRSPRWALAHKFAAQKALTVVEDIAINVGRTGSLNPLAKLRPVTVGGVVVSNATLHNEGYVQGVGGDGEPIRDGRDIRIGDTVVVQRAGDVIPKVMDVVLDKRPADAKPFVFPDRCPACGSRAIREINPRTGKPDAVRRCTGGLICPAQGVERLKHFVSRNGFDLEGFGQTYIEVLFEAGVIKQPADLFRLDFAELKAAIVARREALSAERRAEGAPAPKKPTKKKGEEEDKAIHNLLAAVEDRRRLPLNRVLFALGIPDIGESTAKALAKRFPDMDALMAGVAAAADAQAGPDWIELSTVSRIGPTTRDRLLEVGYPRDASDPEEGEAEASQPPGRIRLTAPQRASLLAHYGDEARIVAGIERAASQRPGDAYRHFADDGEIGPVATDSLIAFFAEPHNDAAVRALLAAVTTEPMATPTAATAFAGKTVVFTGSLERMTRSEAKATAERLGAKVSGSVSAKTDLVVAGPGAGSKLKDAEKHGVEVVSEEAWLALVASA</sequence>
<organism evidence="16 17">
    <name type="scientific">Methylobacterium adhaesivum</name>
    <dbReference type="NCBI Taxonomy" id="333297"/>
    <lineage>
        <taxon>Bacteria</taxon>
        <taxon>Pseudomonadati</taxon>
        <taxon>Pseudomonadota</taxon>
        <taxon>Alphaproteobacteria</taxon>
        <taxon>Hyphomicrobiales</taxon>
        <taxon>Methylobacteriaceae</taxon>
        <taxon>Methylobacterium</taxon>
    </lineage>
</organism>
<evidence type="ECO:0000256" key="7">
    <source>
        <dbReference type="ARBA" id="ARBA00022842"/>
    </source>
</evidence>
<dbReference type="SMART" id="SM00532">
    <property type="entry name" value="LIGANc"/>
    <property type="match status" value="1"/>
</dbReference>
<dbReference type="SUPFAM" id="SSF50249">
    <property type="entry name" value="Nucleic acid-binding proteins"/>
    <property type="match status" value="1"/>
</dbReference>
<feature type="binding site" evidence="12">
    <location>
        <position position="465"/>
    </location>
    <ligand>
        <name>Zn(2+)</name>
        <dbReference type="ChEBI" id="CHEBI:29105"/>
    </ligand>
</feature>
<dbReference type="NCBIfam" id="TIGR00575">
    <property type="entry name" value="dnlj"/>
    <property type="match status" value="1"/>
</dbReference>
<keyword evidence="6 12" id="KW-0862">Zinc</keyword>
<keyword evidence="8 12" id="KW-0520">NAD</keyword>
<dbReference type="SMART" id="SM00292">
    <property type="entry name" value="BRCT"/>
    <property type="match status" value="1"/>
</dbReference>
<dbReference type="Pfam" id="PF12826">
    <property type="entry name" value="HHH_2"/>
    <property type="match status" value="1"/>
</dbReference>
<dbReference type="PANTHER" id="PTHR23389">
    <property type="entry name" value="CHROMOSOME TRANSMISSION FIDELITY FACTOR 18"/>
    <property type="match status" value="1"/>
</dbReference>
<dbReference type="CDD" id="cd17748">
    <property type="entry name" value="BRCT_DNA_ligase_like"/>
    <property type="match status" value="1"/>
</dbReference>
<dbReference type="PROSITE" id="PS01056">
    <property type="entry name" value="DNA_LIGASE_N2"/>
    <property type="match status" value="1"/>
</dbReference>
<feature type="binding site" evidence="12">
    <location>
        <position position="306"/>
    </location>
    <ligand>
        <name>NAD(+)</name>
        <dbReference type="ChEBI" id="CHEBI:57540"/>
    </ligand>
</feature>
<evidence type="ECO:0000256" key="14">
    <source>
        <dbReference type="SAM" id="MobiDB-lite"/>
    </source>
</evidence>
<dbReference type="Gene3D" id="3.40.50.10190">
    <property type="entry name" value="BRCT domain"/>
    <property type="match status" value="1"/>
</dbReference>
<evidence type="ECO:0000313" key="16">
    <source>
        <dbReference type="EMBL" id="MDN3592690.1"/>
    </source>
</evidence>
<evidence type="ECO:0000256" key="10">
    <source>
        <dbReference type="ARBA" id="ARBA00023211"/>
    </source>
</evidence>
<dbReference type="InterPro" id="IPR001357">
    <property type="entry name" value="BRCT_dom"/>
</dbReference>
<keyword evidence="4 12" id="KW-0479">Metal-binding</keyword>
<dbReference type="InterPro" id="IPR041663">
    <property type="entry name" value="DisA/LigA_HHH"/>
</dbReference>
<feature type="region of interest" description="Disordered" evidence="14">
    <location>
        <begin position="1"/>
        <end position="20"/>
    </location>
</feature>
<dbReference type="InterPro" id="IPR012340">
    <property type="entry name" value="NA-bd_OB-fold"/>
</dbReference>
<evidence type="ECO:0000256" key="6">
    <source>
        <dbReference type="ARBA" id="ARBA00022833"/>
    </source>
</evidence>
<feature type="domain" description="BRCT" evidence="15">
    <location>
        <begin position="739"/>
        <end position="812"/>
    </location>
</feature>
<dbReference type="PIRSF" id="PIRSF001604">
    <property type="entry name" value="LigA"/>
    <property type="match status" value="1"/>
</dbReference>
<feature type="binding site" evidence="12">
    <location>
        <begin position="96"/>
        <end position="97"/>
    </location>
    <ligand>
        <name>NAD(+)</name>
        <dbReference type="ChEBI" id="CHEBI:57540"/>
    </ligand>
</feature>
<gene>
    <name evidence="12 16" type="primary">ligA</name>
    <name evidence="16" type="ORF">QWZ12_19015</name>
</gene>
<dbReference type="Gene3D" id="2.40.50.140">
    <property type="entry name" value="Nucleic acid-binding proteins"/>
    <property type="match status" value="1"/>
</dbReference>
<dbReference type="EMBL" id="JAUFPX010000018">
    <property type="protein sequence ID" value="MDN3592690.1"/>
    <property type="molecule type" value="Genomic_DNA"/>
</dbReference>
<dbReference type="InterPro" id="IPR036420">
    <property type="entry name" value="BRCT_dom_sf"/>
</dbReference>
<keyword evidence="2 12" id="KW-0436">Ligase</keyword>
<keyword evidence="5 12" id="KW-0227">DNA damage</keyword>
<dbReference type="Pfam" id="PF03119">
    <property type="entry name" value="DNA_ligase_ZBD"/>
    <property type="match status" value="1"/>
</dbReference>
<dbReference type="RefSeq" id="WP_238221768.1">
    <property type="nucleotide sequence ID" value="NZ_BPQD01000002.1"/>
</dbReference>
<keyword evidence="17" id="KW-1185">Reference proteome</keyword>
<feature type="region of interest" description="Disordered" evidence="14">
    <location>
        <begin position="530"/>
        <end position="549"/>
    </location>
</feature>
<feature type="region of interest" description="Disordered" evidence="14">
    <location>
        <begin position="635"/>
        <end position="656"/>
    </location>
</feature>
<dbReference type="Gene3D" id="1.10.150.20">
    <property type="entry name" value="5' to 3' exonuclease, C-terminal subdomain"/>
    <property type="match status" value="2"/>
</dbReference>
<evidence type="ECO:0000256" key="5">
    <source>
        <dbReference type="ARBA" id="ARBA00022763"/>
    </source>
</evidence>
<keyword evidence="9 12" id="KW-0234">DNA repair</keyword>
<evidence type="ECO:0000256" key="9">
    <source>
        <dbReference type="ARBA" id="ARBA00023204"/>
    </source>
</evidence>